<evidence type="ECO:0000313" key="8">
    <source>
        <dbReference type="Proteomes" id="UP000288943"/>
    </source>
</evidence>
<keyword evidence="1" id="KW-0808">Transferase</keyword>
<dbReference type="EMBL" id="CP026520">
    <property type="protein sequence ID" value="QAV20278.1"/>
    <property type="molecule type" value="Genomic_DNA"/>
</dbReference>
<keyword evidence="4 5" id="KW-0067">ATP-binding</keyword>
<dbReference type="PANTHER" id="PTHR43289:SF34">
    <property type="entry name" value="SERINE_THREONINE-PROTEIN KINASE YBDM-RELATED"/>
    <property type="match status" value="1"/>
</dbReference>
<dbReference type="PROSITE" id="PS00107">
    <property type="entry name" value="PROTEIN_KINASE_ATP"/>
    <property type="match status" value="1"/>
</dbReference>
<reference evidence="7 8" key="1">
    <citation type="submission" date="2018-01" db="EMBL/GenBank/DDBJ databases">
        <title>The whole genome sequencing and assembly of Paenibacillus chitinolyticus KCCM 41400 strain.</title>
        <authorList>
            <person name="Kim J.-Y."/>
            <person name="Park M.-K."/>
            <person name="Lee Y.-J."/>
            <person name="Yi H."/>
            <person name="Bahn Y.-S."/>
            <person name="Kim J.F."/>
            <person name="Lee D.-W."/>
        </authorList>
    </citation>
    <scope>NUCLEOTIDE SEQUENCE [LARGE SCALE GENOMIC DNA]</scope>
    <source>
        <strain evidence="7 8">KCCM 41400</strain>
    </source>
</reference>
<evidence type="ECO:0000256" key="2">
    <source>
        <dbReference type="ARBA" id="ARBA00022741"/>
    </source>
</evidence>
<evidence type="ECO:0000313" key="7">
    <source>
        <dbReference type="EMBL" id="QAV20278.1"/>
    </source>
</evidence>
<keyword evidence="3 7" id="KW-0418">Kinase</keyword>
<dbReference type="PANTHER" id="PTHR43289">
    <property type="entry name" value="MITOGEN-ACTIVATED PROTEIN KINASE KINASE KINASE 20-RELATED"/>
    <property type="match status" value="1"/>
</dbReference>
<proteinExistence type="predicted"/>
<dbReference type="Gene3D" id="3.40.50.300">
    <property type="entry name" value="P-loop containing nucleotide triphosphate hydrolases"/>
    <property type="match status" value="1"/>
</dbReference>
<dbReference type="AlphaFoldDB" id="A0A410X0Q0"/>
<organism evidence="7 8">
    <name type="scientific">Paenibacillus chitinolyticus</name>
    <dbReference type="NCBI Taxonomy" id="79263"/>
    <lineage>
        <taxon>Bacteria</taxon>
        <taxon>Bacillati</taxon>
        <taxon>Bacillota</taxon>
        <taxon>Bacilli</taxon>
        <taxon>Bacillales</taxon>
        <taxon>Paenibacillaceae</taxon>
        <taxon>Paenibacillus</taxon>
    </lineage>
</organism>
<dbReference type="GO" id="GO:0004674">
    <property type="term" value="F:protein serine/threonine kinase activity"/>
    <property type="evidence" value="ECO:0007669"/>
    <property type="project" value="UniProtKB-KW"/>
</dbReference>
<dbReference type="PROSITE" id="PS50011">
    <property type="entry name" value="PROTEIN_KINASE_DOM"/>
    <property type="match status" value="1"/>
</dbReference>
<accession>A0A410X0Q0</accession>
<dbReference type="InterPro" id="IPR017441">
    <property type="entry name" value="Protein_kinase_ATP_BS"/>
</dbReference>
<dbReference type="GO" id="GO:0005524">
    <property type="term" value="F:ATP binding"/>
    <property type="evidence" value="ECO:0007669"/>
    <property type="project" value="UniProtKB-UniRule"/>
</dbReference>
<dbReference type="Pfam" id="PF00069">
    <property type="entry name" value="Pkinase"/>
    <property type="match status" value="1"/>
</dbReference>
<dbReference type="InterPro" id="IPR011009">
    <property type="entry name" value="Kinase-like_dom_sf"/>
</dbReference>
<feature type="domain" description="Protein kinase" evidence="6">
    <location>
        <begin position="32"/>
        <end position="284"/>
    </location>
</feature>
<sequence>MLCREKTAKGETAAVKPDPGRLYEGDILGSRYRIVSTVGRGGMGTVYLAEDLKLKGKRWAVKEILQQVQDYQRFVDEAEMLIRLHHAHLPGIVDYFPPDDEGFSYLVMDYIAGETLAERFSRTGGQVGVAAAVNYALQLCDLFHYLHDELPVPMIYRDLKPSNIMIDGQEQVRLIDFGIARHFKSGGQADTVQIGTVGFAAPEQFQQLQTDRRTDLYSLGAVLYYLLSGGKYPHSFGVPLAGLNEEVPHSLSVIIEKLLEHDPDHRYPNARELREALSGVYAALRGGEGPSARSGGFLGPVVIAVCGTGRGVGCTHTAVLLAHFLARKRRTVVLAEANASGHFSRIEAVYEGSDGPLCGSAAFDLRGVRYAKAGDGLDMIGTLSGSYDFVVLDLGSYDETEWFGEFMRAAVQVVVGTGCEWKRRDIAAFFRSHPVPEPAKRSLFVPLASAQMLRDIRRMLPDVRLIGLPAHADPFCHQQETAELLDGWLGLPEARTQGAGPFMRRWFRARAPK</sequence>
<keyword evidence="2 5" id="KW-0547">Nucleotide-binding</keyword>
<evidence type="ECO:0000256" key="3">
    <source>
        <dbReference type="ARBA" id="ARBA00022777"/>
    </source>
</evidence>
<evidence type="ECO:0000256" key="5">
    <source>
        <dbReference type="PROSITE-ProRule" id="PRU10141"/>
    </source>
</evidence>
<dbReference type="InterPro" id="IPR000719">
    <property type="entry name" value="Prot_kinase_dom"/>
</dbReference>
<gene>
    <name evidence="7" type="ORF">PC41400_22435</name>
</gene>
<dbReference type="Proteomes" id="UP000288943">
    <property type="component" value="Chromosome"/>
</dbReference>
<dbReference type="SMART" id="SM00220">
    <property type="entry name" value="S_TKc"/>
    <property type="match status" value="1"/>
</dbReference>
<dbReference type="OrthoDB" id="9788659at2"/>
<dbReference type="InterPro" id="IPR027417">
    <property type="entry name" value="P-loop_NTPase"/>
</dbReference>
<dbReference type="PROSITE" id="PS00108">
    <property type="entry name" value="PROTEIN_KINASE_ST"/>
    <property type="match status" value="1"/>
</dbReference>
<protein>
    <submittedName>
        <fullName evidence="7">Serine/threonine protein kinase</fullName>
    </submittedName>
</protein>
<dbReference type="KEGG" id="pchi:PC41400_22435"/>
<dbReference type="InterPro" id="IPR008271">
    <property type="entry name" value="Ser/Thr_kinase_AS"/>
</dbReference>
<dbReference type="Gene3D" id="3.30.200.20">
    <property type="entry name" value="Phosphorylase Kinase, domain 1"/>
    <property type="match status" value="1"/>
</dbReference>
<feature type="binding site" evidence="5">
    <location>
        <position position="62"/>
    </location>
    <ligand>
        <name>ATP</name>
        <dbReference type="ChEBI" id="CHEBI:30616"/>
    </ligand>
</feature>
<name>A0A410X0Q0_9BACL</name>
<evidence type="ECO:0000256" key="1">
    <source>
        <dbReference type="ARBA" id="ARBA00022679"/>
    </source>
</evidence>
<evidence type="ECO:0000259" key="6">
    <source>
        <dbReference type="PROSITE" id="PS50011"/>
    </source>
</evidence>
<dbReference type="SUPFAM" id="SSF52540">
    <property type="entry name" value="P-loop containing nucleoside triphosphate hydrolases"/>
    <property type="match status" value="1"/>
</dbReference>
<keyword evidence="7" id="KW-0723">Serine/threonine-protein kinase</keyword>
<dbReference type="SUPFAM" id="SSF56112">
    <property type="entry name" value="Protein kinase-like (PK-like)"/>
    <property type="match status" value="1"/>
</dbReference>
<dbReference type="CDD" id="cd14014">
    <property type="entry name" value="STKc_PknB_like"/>
    <property type="match status" value="1"/>
</dbReference>
<dbReference type="Gene3D" id="1.10.510.10">
    <property type="entry name" value="Transferase(Phosphotransferase) domain 1"/>
    <property type="match status" value="1"/>
</dbReference>
<evidence type="ECO:0000256" key="4">
    <source>
        <dbReference type="ARBA" id="ARBA00022840"/>
    </source>
</evidence>